<proteinExistence type="predicted"/>
<evidence type="ECO:0000313" key="2">
    <source>
        <dbReference type="Proteomes" id="UP000269352"/>
    </source>
</evidence>
<gene>
    <name evidence="1" type="ORF">NO1_1732</name>
</gene>
<dbReference type="AlphaFoldDB" id="A0A388TDF2"/>
<reference evidence="1 2" key="1">
    <citation type="journal article" date="2019" name="ISME J.">
        <title>Genome analyses of uncultured TG2/ZB3 bacteria in 'Margulisbacteria' specifically attached to ectosymbiotic spirochetes of protists in the termite gut.</title>
        <authorList>
            <person name="Utami Y.D."/>
            <person name="Kuwahara H."/>
            <person name="Igai K."/>
            <person name="Murakami T."/>
            <person name="Sugaya K."/>
            <person name="Morikawa T."/>
            <person name="Nagura Y."/>
            <person name="Yuki M."/>
            <person name="Deevong P."/>
            <person name="Inoue T."/>
            <person name="Kihara K."/>
            <person name="Lo N."/>
            <person name="Yamada A."/>
            <person name="Ohkuma M."/>
            <person name="Hongoh Y."/>
        </authorList>
    </citation>
    <scope>NUCLEOTIDE SEQUENCE [LARGE SCALE GENOMIC DNA]</scope>
    <source>
        <strain evidence="1">NkOx7-01</strain>
    </source>
</reference>
<accession>A0A388TDF2</accession>
<comment type="caution">
    <text evidence="1">The sequence shown here is derived from an EMBL/GenBank/DDBJ whole genome shotgun (WGS) entry which is preliminary data.</text>
</comment>
<dbReference type="Proteomes" id="UP000269352">
    <property type="component" value="Unassembled WGS sequence"/>
</dbReference>
<keyword evidence="2" id="KW-1185">Reference proteome</keyword>
<sequence length="144" mass="16302">MSVFQVKKVKEGLFYQTNTAESAEQPKAKIKEQLEAVIKILKIAMVKPAYNESILRNTNMAFMLFSAIIGFSLPQFSRAIDLPEKHILFVDAIAKRYAQRPSVFAGLDGLCAVMYDNLVGTVAISHEVKEQEKILAKIKTRRRR</sequence>
<organism evidence="1 2">
    <name type="scientific">Termititenax aidoneus</name>
    <dbReference type="NCBI Taxonomy" id="2218524"/>
    <lineage>
        <taxon>Bacteria</taxon>
        <taxon>Bacillati</taxon>
        <taxon>Candidatus Margulisiibacteriota</taxon>
        <taxon>Candidatus Termititenacia</taxon>
        <taxon>Candidatus Termititenacales</taxon>
        <taxon>Candidatus Termititenacaceae</taxon>
        <taxon>Candidatus Termititenax</taxon>
    </lineage>
</organism>
<name>A0A388TDF2_TERA1</name>
<evidence type="ECO:0000313" key="1">
    <source>
        <dbReference type="EMBL" id="GBR74581.1"/>
    </source>
</evidence>
<protein>
    <submittedName>
        <fullName evidence="1">Uncharacterized protein</fullName>
    </submittedName>
</protein>
<dbReference type="EMBL" id="BGZN01000056">
    <property type="protein sequence ID" value="GBR74581.1"/>
    <property type="molecule type" value="Genomic_DNA"/>
</dbReference>